<dbReference type="GeneID" id="24096259"/>
<reference evidence="3 4" key="1">
    <citation type="journal article" date="2012" name="Appl. Environ. Microbiol.">
        <title>Short-read sequencing for genomic analysis of the brown rot fungus Fibroporia radiculosa.</title>
        <authorList>
            <person name="Tang J.D."/>
            <person name="Perkins A.D."/>
            <person name="Sonstegard T.S."/>
            <person name="Schroeder S.G."/>
            <person name="Burgess S.C."/>
            <person name="Diehl S.V."/>
        </authorList>
    </citation>
    <scope>NUCLEOTIDE SEQUENCE [LARGE SCALE GENOMIC DNA]</scope>
    <source>
        <strain evidence="3 4">TFFH 294</strain>
    </source>
</reference>
<dbReference type="AlphaFoldDB" id="J4G5C3"/>
<dbReference type="EMBL" id="HE797028">
    <property type="protein sequence ID" value="CCM01348.1"/>
    <property type="molecule type" value="Genomic_DNA"/>
</dbReference>
<protein>
    <recommendedName>
        <fullName evidence="5">Altered inheritance of mitochondria protein 11</fullName>
    </recommendedName>
</protein>
<organism evidence="3 4">
    <name type="scientific">Fibroporia radiculosa</name>
    <dbReference type="NCBI Taxonomy" id="599839"/>
    <lineage>
        <taxon>Eukaryota</taxon>
        <taxon>Fungi</taxon>
        <taxon>Dikarya</taxon>
        <taxon>Basidiomycota</taxon>
        <taxon>Agaricomycotina</taxon>
        <taxon>Agaricomycetes</taxon>
        <taxon>Polyporales</taxon>
        <taxon>Fibroporiaceae</taxon>
        <taxon>Fibroporia</taxon>
    </lineage>
</organism>
<name>J4G5C3_9APHY</name>
<dbReference type="RefSeq" id="XP_012180631.1">
    <property type="nucleotide sequence ID" value="XM_012325241.1"/>
</dbReference>
<feature type="transmembrane region" description="Helical" evidence="2">
    <location>
        <begin position="41"/>
        <end position="62"/>
    </location>
</feature>
<feature type="region of interest" description="Disordered" evidence="1">
    <location>
        <begin position="96"/>
        <end position="128"/>
    </location>
</feature>
<dbReference type="Proteomes" id="UP000006352">
    <property type="component" value="Unassembled WGS sequence"/>
</dbReference>
<keyword evidence="4" id="KW-1185">Reference proteome</keyword>
<evidence type="ECO:0000313" key="4">
    <source>
        <dbReference type="Proteomes" id="UP000006352"/>
    </source>
</evidence>
<evidence type="ECO:0000313" key="3">
    <source>
        <dbReference type="EMBL" id="CCM01348.1"/>
    </source>
</evidence>
<keyword evidence="2" id="KW-1133">Transmembrane helix</keyword>
<feature type="compositionally biased region" description="Low complexity" evidence="1">
    <location>
        <begin position="107"/>
        <end position="128"/>
    </location>
</feature>
<feature type="region of interest" description="Disordered" evidence="1">
    <location>
        <begin position="1"/>
        <end position="23"/>
    </location>
</feature>
<dbReference type="InParanoid" id="J4G5C3"/>
<evidence type="ECO:0000256" key="1">
    <source>
        <dbReference type="SAM" id="MobiDB-lite"/>
    </source>
</evidence>
<accession>J4G5C3</accession>
<evidence type="ECO:0008006" key="5">
    <source>
        <dbReference type="Google" id="ProtNLM"/>
    </source>
</evidence>
<keyword evidence="2" id="KW-0472">Membrane</keyword>
<feature type="region of interest" description="Disordered" evidence="1">
    <location>
        <begin position="199"/>
        <end position="229"/>
    </location>
</feature>
<dbReference type="OrthoDB" id="5346979at2759"/>
<evidence type="ECO:0000256" key="2">
    <source>
        <dbReference type="SAM" id="Phobius"/>
    </source>
</evidence>
<keyword evidence="2" id="KW-0812">Transmembrane</keyword>
<proteinExistence type="predicted"/>
<sequence length="276" mass="29731">MAHEDAPPHNSATIPGDRQDESEYKPVFGLSTSTTNTVPRWLPISLLALTTAALAVPAVLLWRQRAPALGKVLTNNKPPPRRTTATVILPAAITPAQRTPPPRRRTAPSVAVASPAIPASSATSSTTETAPMLTTDQFNGALYSAKAFGIATLVVSVVAGTGVWGVKAALDVQNTQEFATRMRQLILTRMPVLASRIHRPLEPDDGLPSITGPHPTPEESLLHTHGTPRSIEWSWPDAEQRLRDAFEKDGISGWAAAAMHELEAEGQIERRKRSHV</sequence>
<gene>
    <name evidence="3" type="ORF">FIBRA_03398</name>
</gene>
<dbReference type="HOGENOM" id="CLU_077466_0_0_1"/>